<accession>A0ABD6E7K8</accession>
<reference evidence="3 4" key="1">
    <citation type="submission" date="2024-08" db="EMBL/GenBank/DDBJ databases">
        <title>Gnathostoma spinigerum genome.</title>
        <authorList>
            <person name="Gonzalez-Bertolin B."/>
            <person name="Monzon S."/>
            <person name="Zaballos A."/>
            <person name="Jimenez P."/>
            <person name="Dekumyoy P."/>
            <person name="Varona S."/>
            <person name="Cuesta I."/>
            <person name="Sumanam S."/>
            <person name="Adisakwattana P."/>
            <person name="Gasser R.B."/>
            <person name="Hernandez-Gonzalez A."/>
            <person name="Young N.D."/>
            <person name="Perteguer M.J."/>
        </authorList>
    </citation>
    <scope>NUCLEOTIDE SEQUENCE [LARGE SCALE GENOMIC DNA]</scope>
    <source>
        <strain evidence="3">AL3</strain>
        <tissue evidence="3">Liver</tissue>
    </source>
</reference>
<dbReference type="InterPro" id="IPR017920">
    <property type="entry name" value="COMM"/>
</dbReference>
<keyword evidence="4" id="KW-1185">Reference proteome</keyword>
<evidence type="ECO:0000259" key="2">
    <source>
        <dbReference type="PROSITE" id="PS51269"/>
    </source>
</evidence>
<sequence length="95" mass="10742">MNGSDTTSGNYIHSCDSSKDKESVKNKGAQLLDVDYTLRICRASSYEEKMLEERGVLFELVTNKGVKYVELTYAELTDLFHGLNEAQKEIDKLLC</sequence>
<feature type="compositionally biased region" description="Polar residues" evidence="1">
    <location>
        <begin position="1"/>
        <end position="11"/>
    </location>
</feature>
<evidence type="ECO:0000313" key="4">
    <source>
        <dbReference type="Proteomes" id="UP001608902"/>
    </source>
</evidence>
<evidence type="ECO:0000313" key="3">
    <source>
        <dbReference type="EMBL" id="MFH4975606.1"/>
    </source>
</evidence>
<protein>
    <recommendedName>
        <fullName evidence="2">COMM domain-containing protein</fullName>
    </recommendedName>
</protein>
<dbReference type="AlphaFoldDB" id="A0ABD6E7K8"/>
<dbReference type="PROSITE" id="PS51269">
    <property type="entry name" value="COMM"/>
    <property type="match status" value="1"/>
</dbReference>
<organism evidence="3 4">
    <name type="scientific">Gnathostoma spinigerum</name>
    <dbReference type="NCBI Taxonomy" id="75299"/>
    <lineage>
        <taxon>Eukaryota</taxon>
        <taxon>Metazoa</taxon>
        <taxon>Ecdysozoa</taxon>
        <taxon>Nematoda</taxon>
        <taxon>Chromadorea</taxon>
        <taxon>Rhabditida</taxon>
        <taxon>Spirurina</taxon>
        <taxon>Gnathostomatomorpha</taxon>
        <taxon>Gnathostomatoidea</taxon>
        <taxon>Gnathostomatidae</taxon>
        <taxon>Gnathostoma</taxon>
    </lineage>
</organism>
<name>A0ABD6E7K8_9BILA</name>
<evidence type="ECO:0000256" key="1">
    <source>
        <dbReference type="SAM" id="MobiDB-lite"/>
    </source>
</evidence>
<proteinExistence type="predicted"/>
<dbReference type="Proteomes" id="UP001608902">
    <property type="component" value="Unassembled WGS sequence"/>
</dbReference>
<dbReference type="EMBL" id="JBGFUD010001012">
    <property type="protein sequence ID" value="MFH4975606.1"/>
    <property type="molecule type" value="Genomic_DNA"/>
</dbReference>
<gene>
    <name evidence="3" type="ORF">AB6A40_002315</name>
</gene>
<comment type="caution">
    <text evidence="3">The sequence shown here is derived from an EMBL/GenBank/DDBJ whole genome shotgun (WGS) entry which is preliminary data.</text>
</comment>
<feature type="region of interest" description="Disordered" evidence="1">
    <location>
        <begin position="1"/>
        <end position="22"/>
    </location>
</feature>
<feature type="domain" description="COMM" evidence="2">
    <location>
        <begin position="30"/>
        <end position="94"/>
    </location>
</feature>